<dbReference type="InterPro" id="IPR036812">
    <property type="entry name" value="NAD(P)_OxRdtase_dom_sf"/>
</dbReference>
<accession>A0A4V3WLX5</accession>
<evidence type="ECO:0000313" key="2">
    <source>
        <dbReference type="Proteomes" id="UP000306102"/>
    </source>
</evidence>
<gene>
    <name evidence="1" type="ORF">TEA_029101</name>
</gene>
<protein>
    <submittedName>
        <fullName evidence="1">Uncharacterized protein</fullName>
    </submittedName>
</protein>
<name>A0A4V3WLX5_CAMSN</name>
<dbReference type="STRING" id="542762.A0A4V3WLX5"/>
<comment type="caution">
    <text evidence="1">The sequence shown here is derived from an EMBL/GenBank/DDBJ whole genome shotgun (WGS) entry which is preliminary data.</text>
</comment>
<dbReference type="Gene3D" id="3.20.20.100">
    <property type="entry name" value="NADP-dependent oxidoreductase domain"/>
    <property type="match status" value="1"/>
</dbReference>
<organism evidence="1 2">
    <name type="scientific">Camellia sinensis var. sinensis</name>
    <name type="common">China tea</name>
    <dbReference type="NCBI Taxonomy" id="542762"/>
    <lineage>
        <taxon>Eukaryota</taxon>
        <taxon>Viridiplantae</taxon>
        <taxon>Streptophyta</taxon>
        <taxon>Embryophyta</taxon>
        <taxon>Tracheophyta</taxon>
        <taxon>Spermatophyta</taxon>
        <taxon>Magnoliopsida</taxon>
        <taxon>eudicotyledons</taxon>
        <taxon>Gunneridae</taxon>
        <taxon>Pentapetalae</taxon>
        <taxon>asterids</taxon>
        <taxon>Ericales</taxon>
        <taxon>Theaceae</taxon>
        <taxon>Camellia</taxon>
    </lineage>
</organism>
<dbReference type="SUPFAM" id="SSF51430">
    <property type="entry name" value="NAD(P)-linked oxidoreductase"/>
    <property type="match status" value="1"/>
</dbReference>
<dbReference type="AlphaFoldDB" id="A0A4V3WLX5"/>
<proteinExistence type="predicted"/>
<sequence>MEVGEGREGWVTATGGESVEEWGCRGRVVQKHILIRNSLNRYNFLWFLSSVFKFGSGATNEVLGCAIMVITTASARADRLCLLRPSDLPYLFATQQGDSPDPVHWAGLELELGEYNPYIILTLPHGKVCFRWVYEQGVSILVNSFNKDRIKENLDIFDWMLSPKESKKIDQIPWKKGCLGIEFISDQGPYKSVEELWDENI</sequence>
<keyword evidence="2" id="KW-1185">Reference proteome</keyword>
<dbReference type="Proteomes" id="UP000306102">
    <property type="component" value="Unassembled WGS sequence"/>
</dbReference>
<reference evidence="1 2" key="1">
    <citation type="journal article" date="2018" name="Proc. Natl. Acad. Sci. U.S.A.">
        <title>Draft genome sequence of Camellia sinensis var. sinensis provides insights into the evolution of the tea genome and tea quality.</title>
        <authorList>
            <person name="Wei C."/>
            <person name="Yang H."/>
            <person name="Wang S."/>
            <person name="Zhao J."/>
            <person name="Liu C."/>
            <person name="Gao L."/>
            <person name="Xia E."/>
            <person name="Lu Y."/>
            <person name="Tai Y."/>
            <person name="She G."/>
            <person name="Sun J."/>
            <person name="Cao H."/>
            <person name="Tong W."/>
            <person name="Gao Q."/>
            <person name="Li Y."/>
            <person name="Deng W."/>
            <person name="Jiang X."/>
            <person name="Wang W."/>
            <person name="Chen Q."/>
            <person name="Zhang S."/>
            <person name="Li H."/>
            <person name="Wu J."/>
            <person name="Wang P."/>
            <person name="Li P."/>
            <person name="Shi C."/>
            <person name="Zheng F."/>
            <person name="Jian J."/>
            <person name="Huang B."/>
            <person name="Shan D."/>
            <person name="Shi M."/>
            <person name="Fang C."/>
            <person name="Yue Y."/>
            <person name="Li F."/>
            <person name="Li D."/>
            <person name="Wei S."/>
            <person name="Han B."/>
            <person name="Jiang C."/>
            <person name="Yin Y."/>
            <person name="Xia T."/>
            <person name="Zhang Z."/>
            <person name="Bennetzen J.L."/>
            <person name="Zhao S."/>
            <person name="Wan X."/>
        </authorList>
    </citation>
    <scope>NUCLEOTIDE SEQUENCE [LARGE SCALE GENOMIC DNA]</scope>
    <source>
        <strain evidence="2">cv. Shuchazao</strain>
        <tissue evidence="1">Leaf</tissue>
    </source>
</reference>
<evidence type="ECO:0000313" key="1">
    <source>
        <dbReference type="EMBL" id="THG06457.1"/>
    </source>
</evidence>
<dbReference type="EMBL" id="SDRB02010431">
    <property type="protein sequence ID" value="THG06457.1"/>
    <property type="molecule type" value="Genomic_DNA"/>
</dbReference>